<protein>
    <submittedName>
        <fullName evidence="1">Uncharacterized protein</fullName>
    </submittedName>
</protein>
<keyword evidence="2" id="KW-1185">Reference proteome</keyword>
<dbReference type="RefSeq" id="WP_120607136.1">
    <property type="nucleotide sequence ID" value="NZ_RAWE01000218.1"/>
</dbReference>
<reference evidence="2" key="1">
    <citation type="submission" date="2018-09" db="EMBL/GenBank/DDBJ databases">
        <authorList>
            <person name="Livingstone P.G."/>
            <person name="Whitworth D.E."/>
        </authorList>
    </citation>
    <scope>NUCLEOTIDE SEQUENCE [LARGE SCALE GENOMIC DNA]</scope>
    <source>
        <strain evidence="2">CA043D</strain>
    </source>
</reference>
<comment type="caution">
    <text evidence="1">The sequence shown here is derived from an EMBL/GenBank/DDBJ whole genome shotgun (WGS) entry which is preliminary data.</text>
</comment>
<evidence type="ECO:0000313" key="1">
    <source>
        <dbReference type="EMBL" id="RKG96341.1"/>
    </source>
</evidence>
<dbReference type="AlphaFoldDB" id="A0A3A8K1F9"/>
<dbReference type="Proteomes" id="UP000268313">
    <property type="component" value="Unassembled WGS sequence"/>
</dbReference>
<organism evidence="1 2">
    <name type="scientific">Corallococcus carmarthensis</name>
    <dbReference type="NCBI Taxonomy" id="2316728"/>
    <lineage>
        <taxon>Bacteria</taxon>
        <taxon>Pseudomonadati</taxon>
        <taxon>Myxococcota</taxon>
        <taxon>Myxococcia</taxon>
        <taxon>Myxococcales</taxon>
        <taxon>Cystobacterineae</taxon>
        <taxon>Myxococcaceae</taxon>
        <taxon>Corallococcus</taxon>
    </lineage>
</organism>
<dbReference type="OrthoDB" id="9785276at2"/>
<accession>A0A3A8K1F9</accession>
<gene>
    <name evidence="1" type="ORF">D7X32_36430</name>
</gene>
<evidence type="ECO:0000313" key="2">
    <source>
        <dbReference type="Proteomes" id="UP000268313"/>
    </source>
</evidence>
<proteinExistence type="predicted"/>
<dbReference type="EMBL" id="RAWE01000218">
    <property type="protein sequence ID" value="RKG96341.1"/>
    <property type="molecule type" value="Genomic_DNA"/>
</dbReference>
<name>A0A3A8K1F9_9BACT</name>
<sequence>MRTALAGSTSVHTLLERPANAARVFSFHADRQREDVERHTEWAAGHYREVVRHGEQPFWRKRAETVPPSSVRPSAMPEASDPAALLHAPVALSEGAKRVEVPCIVGDFIESRRAVLPPNQLRPVAYLGGIELAPLLDEVERGGTLLDVVRRWSRWVPMRQGLEIAGWLVAHGLLRPGDPALR</sequence>